<comment type="caution">
    <text evidence="3">The sequence shown here is derived from an EMBL/GenBank/DDBJ whole genome shotgun (WGS) entry which is preliminary data.</text>
</comment>
<dbReference type="CDD" id="cd07817">
    <property type="entry name" value="SRPBCC_8"/>
    <property type="match status" value="1"/>
</dbReference>
<dbReference type="InterPro" id="IPR005031">
    <property type="entry name" value="COQ10_START"/>
</dbReference>
<name>A0ABW7BWA0_9ACTN</name>
<dbReference type="RefSeq" id="WP_392883614.1">
    <property type="nucleotide sequence ID" value="NZ_JBICZW010000015.1"/>
</dbReference>
<dbReference type="SUPFAM" id="SSF55961">
    <property type="entry name" value="Bet v1-like"/>
    <property type="match status" value="1"/>
</dbReference>
<proteinExistence type="predicted"/>
<dbReference type="Proteomes" id="UP001604282">
    <property type="component" value="Unassembled WGS sequence"/>
</dbReference>
<feature type="region of interest" description="Disordered" evidence="1">
    <location>
        <begin position="1"/>
        <end position="21"/>
    </location>
</feature>
<dbReference type="InterPro" id="IPR047137">
    <property type="entry name" value="ORF3"/>
</dbReference>
<evidence type="ECO:0000313" key="3">
    <source>
        <dbReference type="EMBL" id="MFG3191794.1"/>
    </source>
</evidence>
<evidence type="ECO:0000313" key="4">
    <source>
        <dbReference type="Proteomes" id="UP001604282"/>
    </source>
</evidence>
<dbReference type="Pfam" id="PF03364">
    <property type="entry name" value="Polyketide_cyc"/>
    <property type="match status" value="1"/>
</dbReference>
<feature type="domain" description="Coenzyme Q-binding protein COQ10 START" evidence="2">
    <location>
        <begin position="125"/>
        <end position="248"/>
    </location>
</feature>
<protein>
    <submittedName>
        <fullName evidence="3">SRPBCC family protein</fullName>
    </submittedName>
</protein>
<dbReference type="PANTHER" id="PTHR33824:SF7">
    <property type="entry name" value="POLYKETIDE CYCLASE_DEHYDRASE AND LIPID TRANSPORT SUPERFAMILY PROTEIN"/>
    <property type="match status" value="1"/>
</dbReference>
<evidence type="ECO:0000256" key="1">
    <source>
        <dbReference type="SAM" id="MobiDB-lite"/>
    </source>
</evidence>
<evidence type="ECO:0000259" key="2">
    <source>
        <dbReference type="Pfam" id="PF03364"/>
    </source>
</evidence>
<accession>A0ABW7BWA0</accession>
<dbReference type="PANTHER" id="PTHR33824">
    <property type="entry name" value="POLYKETIDE CYCLASE/DEHYDRASE AND LIPID TRANSPORT SUPERFAMILY PROTEIN"/>
    <property type="match status" value="1"/>
</dbReference>
<feature type="compositionally biased region" description="Acidic residues" evidence="1">
    <location>
        <begin position="276"/>
        <end position="313"/>
    </location>
</feature>
<sequence length="375" mass="40824">MDTSENTRSGTRSRSGSDGASGLDKLMGEFSRYAAAQADQLARKAGDKLDGLTDQLYDVVDNGGDLAGLGSRVLGGDSPLKAVAGQALGKVKDKVTDVASQALGKGKGRKSGGGKVVNIVEWLDVGLPLRTTYDHWTQYEEFSGFAKGVRDVSRADDTTTDWKLKVGPSSRSWKATVQEQVPDERIVWSSEGAKGTTRGCVSFHELAPSLTRIVVVVEYHPAGLFEKTGNIWRAQGRRLRLDLKHFLRHVALSTDEPDGWRGEIRDGEVVRTHEEALEEEEAEEAEEAEGDGEGGETAEDYEDEAEAEEDEGGYEGAGGAEEEDEEEEGAEDEEEEGAEDEQGYGEGEGEETEDDDYEEGEEEAEEEPAPARRRR</sequence>
<feature type="region of interest" description="Disordered" evidence="1">
    <location>
        <begin position="273"/>
        <end position="375"/>
    </location>
</feature>
<gene>
    <name evidence="3" type="ORF">ACGFYS_22970</name>
</gene>
<keyword evidence="4" id="KW-1185">Reference proteome</keyword>
<dbReference type="InterPro" id="IPR023393">
    <property type="entry name" value="START-like_dom_sf"/>
</dbReference>
<dbReference type="Gene3D" id="3.30.530.20">
    <property type="match status" value="1"/>
</dbReference>
<reference evidence="3 4" key="1">
    <citation type="submission" date="2024-10" db="EMBL/GenBank/DDBJ databases">
        <title>The Natural Products Discovery Center: Release of the First 8490 Sequenced Strains for Exploring Actinobacteria Biosynthetic Diversity.</title>
        <authorList>
            <person name="Kalkreuter E."/>
            <person name="Kautsar S.A."/>
            <person name="Yang D."/>
            <person name="Bader C.D."/>
            <person name="Teijaro C.N."/>
            <person name="Fluegel L."/>
            <person name="Davis C.M."/>
            <person name="Simpson J.R."/>
            <person name="Lauterbach L."/>
            <person name="Steele A.D."/>
            <person name="Gui C."/>
            <person name="Meng S."/>
            <person name="Li G."/>
            <person name="Viehrig K."/>
            <person name="Ye F."/>
            <person name="Su P."/>
            <person name="Kiefer A.F."/>
            <person name="Nichols A."/>
            <person name="Cepeda A.J."/>
            <person name="Yan W."/>
            <person name="Fan B."/>
            <person name="Jiang Y."/>
            <person name="Adhikari A."/>
            <person name="Zheng C.-J."/>
            <person name="Schuster L."/>
            <person name="Cowan T.M."/>
            <person name="Smanski M.J."/>
            <person name="Chevrette M.G."/>
            <person name="De Carvalho L.P.S."/>
            <person name="Shen B."/>
        </authorList>
    </citation>
    <scope>NUCLEOTIDE SEQUENCE [LARGE SCALE GENOMIC DNA]</scope>
    <source>
        <strain evidence="3 4">NPDC048229</strain>
    </source>
</reference>
<organism evidence="3 4">
    <name type="scientific">Streptomyces omiyaensis</name>
    <dbReference type="NCBI Taxonomy" id="68247"/>
    <lineage>
        <taxon>Bacteria</taxon>
        <taxon>Bacillati</taxon>
        <taxon>Actinomycetota</taxon>
        <taxon>Actinomycetes</taxon>
        <taxon>Kitasatosporales</taxon>
        <taxon>Streptomycetaceae</taxon>
        <taxon>Streptomyces</taxon>
    </lineage>
</organism>
<dbReference type="EMBL" id="JBICZW010000015">
    <property type="protein sequence ID" value="MFG3191794.1"/>
    <property type="molecule type" value="Genomic_DNA"/>
</dbReference>
<feature type="compositionally biased region" description="Acidic residues" evidence="1">
    <location>
        <begin position="320"/>
        <end position="368"/>
    </location>
</feature>